<feature type="domain" description="Polysaccharide chain length determinant N-terminal" evidence="8">
    <location>
        <begin position="1"/>
        <end position="44"/>
    </location>
</feature>
<evidence type="ECO:0000256" key="2">
    <source>
        <dbReference type="ARBA" id="ARBA00022475"/>
    </source>
</evidence>
<dbReference type="Proteomes" id="UP000642748">
    <property type="component" value="Unassembled WGS sequence"/>
</dbReference>
<dbReference type="InterPro" id="IPR003856">
    <property type="entry name" value="LPS_length_determ_N"/>
</dbReference>
<proteinExistence type="predicted"/>
<protein>
    <recommendedName>
        <fullName evidence="8">Polysaccharide chain length determinant N-terminal domain-containing protein</fullName>
    </recommendedName>
</protein>
<keyword evidence="5 7" id="KW-0472">Membrane</keyword>
<feature type="transmembrane region" description="Helical" evidence="7">
    <location>
        <begin position="186"/>
        <end position="207"/>
    </location>
</feature>
<evidence type="ECO:0000256" key="5">
    <source>
        <dbReference type="ARBA" id="ARBA00023136"/>
    </source>
</evidence>
<comment type="caution">
    <text evidence="9">The sequence shown here is derived from an EMBL/GenBank/DDBJ whole genome shotgun (WGS) entry which is preliminary data.</text>
</comment>
<evidence type="ECO:0000313" key="9">
    <source>
        <dbReference type="EMBL" id="GIH12931.1"/>
    </source>
</evidence>
<keyword evidence="3 7" id="KW-0812">Transmembrane</keyword>
<keyword evidence="4 7" id="KW-1133">Transmembrane helix</keyword>
<sequence>MDLLAIFSSLRRHPLVVVILALLVVGGDAYVLFVIPPSYESQAQYVLIAPPAPPTDAQIAADPALGRLNDNNPYLRLPSSVVVDVLAQRVSGDAVRRDLIAQGADRNYVISSTNSIGNGLVIQITGTGHSAGQAQGTLNLVAARTKSELQTMQTIDGADSRFLFQVLAINAPTDATRKITGTMRSLIAVTAAGVILIFALISVLEALPTRRRKPRHGDPGDGGGQPGNDLTMVLPRMPREAAGSIAVTTERRSNGQSTPARGDA</sequence>
<dbReference type="AlphaFoldDB" id="A0A8J3QLS3"/>
<evidence type="ECO:0000256" key="4">
    <source>
        <dbReference type="ARBA" id="ARBA00022989"/>
    </source>
</evidence>
<keyword evidence="10" id="KW-1185">Reference proteome</keyword>
<reference evidence="9" key="1">
    <citation type="submission" date="2021-01" db="EMBL/GenBank/DDBJ databases">
        <title>Whole genome shotgun sequence of Rugosimonospora africana NBRC 104875.</title>
        <authorList>
            <person name="Komaki H."/>
            <person name="Tamura T."/>
        </authorList>
    </citation>
    <scope>NUCLEOTIDE SEQUENCE</scope>
    <source>
        <strain evidence="9">NBRC 104875</strain>
    </source>
</reference>
<accession>A0A8J3QLS3</accession>
<evidence type="ECO:0000256" key="6">
    <source>
        <dbReference type="SAM" id="MobiDB-lite"/>
    </source>
</evidence>
<feature type="compositionally biased region" description="Polar residues" evidence="6">
    <location>
        <begin position="254"/>
        <end position="264"/>
    </location>
</feature>
<dbReference type="RefSeq" id="WP_203916627.1">
    <property type="nucleotide sequence ID" value="NZ_BONZ01000012.1"/>
</dbReference>
<gene>
    <name evidence="9" type="ORF">Raf01_11030</name>
</gene>
<dbReference type="EMBL" id="BONZ01000012">
    <property type="protein sequence ID" value="GIH12931.1"/>
    <property type="molecule type" value="Genomic_DNA"/>
</dbReference>
<feature type="region of interest" description="Disordered" evidence="6">
    <location>
        <begin position="211"/>
        <end position="264"/>
    </location>
</feature>
<organism evidence="9 10">
    <name type="scientific">Rugosimonospora africana</name>
    <dbReference type="NCBI Taxonomy" id="556532"/>
    <lineage>
        <taxon>Bacteria</taxon>
        <taxon>Bacillati</taxon>
        <taxon>Actinomycetota</taxon>
        <taxon>Actinomycetes</taxon>
        <taxon>Micromonosporales</taxon>
        <taxon>Micromonosporaceae</taxon>
        <taxon>Rugosimonospora</taxon>
    </lineage>
</organism>
<comment type="subcellular location">
    <subcellularLocation>
        <location evidence="1">Cell membrane</location>
        <topology evidence="1">Multi-pass membrane protein</topology>
    </subcellularLocation>
</comment>
<evidence type="ECO:0000256" key="3">
    <source>
        <dbReference type="ARBA" id="ARBA00022692"/>
    </source>
</evidence>
<dbReference type="Pfam" id="PF02706">
    <property type="entry name" value="Wzz"/>
    <property type="match status" value="1"/>
</dbReference>
<evidence type="ECO:0000313" key="10">
    <source>
        <dbReference type="Proteomes" id="UP000642748"/>
    </source>
</evidence>
<evidence type="ECO:0000256" key="1">
    <source>
        <dbReference type="ARBA" id="ARBA00004651"/>
    </source>
</evidence>
<dbReference type="GO" id="GO:0005886">
    <property type="term" value="C:plasma membrane"/>
    <property type="evidence" value="ECO:0007669"/>
    <property type="project" value="UniProtKB-SubCell"/>
</dbReference>
<evidence type="ECO:0000256" key="7">
    <source>
        <dbReference type="SAM" id="Phobius"/>
    </source>
</evidence>
<evidence type="ECO:0000259" key="8">
    <source>
        <dbReference type="Pfam" id="PF02706"/>
    </source>
</evidence>
<name>A0A8J3QLS3_9ACTN</name>
<keyword evidence="2" id="KW-1003">Cell membrane</keyword>